<dbReference type="EMBL" id="DS268596">
    <property type="protein sequence ID" value="EFO92763.1"/>
    <property type="molecule type" value="Genomic_DNA"/>
</dbReference>
<dbReference type="Proteomes" id="UP000008281">
    <property type="component" value="Unassembled WGS sequence"/>
</dbReference>
<dbReference type="HOGENOM" id="CLU_075646_0_0_1"/>
<dbReference type="STRING" id="31234.E3NCD6"/>
<dbReference type="eggNOG" id="ENOG502THE4">
    <property type="taxonomic scope" value="Eukaryota"/>
</dbReference>
<dbReference type="OrthoDB" id="5861420at2759"/>
<dbReference type="InParanoid" id="E3NCD6"/>
<dbReference type="InterPro" id="IPR007767">
    <property type="entry name" value="DUF684"/>
</dbReference>
<dbReference type="PANTHER" id="PTHR31464">
    <property type="entry name" value="PROTEIN CBG01266"/>
    <property type="match status" value="1"/>
</dbReference>
<evidence type="ECO:0000313" key="2">
    <source>
        <dbReference type="EMBL" id="EFO92763.1"/>
    </source>
</evidence>
<keyword evidence="3" id="KW-1185">Reference proteome</keyword>
<dbReference type="OMA" id="YGESECH"/>
<dbReference type="PANTHER" id="PTHR31464:SF4">
    <property type="entry name" value="DUF4242 DOMAIN-CONTAINING PROTEIN-RELATED"/>
    <property type="match status" value="1"/>
</dbReference>
<dbReference type="AlphaFoldDB" id="E3NCD6"/>
<gene>
    <name evidence="2" type="ORF">CRE_19986</name>
</gene>
<proteinExistence type="predicted"/>
<protein>
    <submittedName>
        <fullName evidence="2">Uncharacterized protein</fullName>
    </submittedName>
</protein>
<evidence type="ECO:0000313" key="3">
    <source>
        <dbReference type="Proteomes" id="UP000008281"/>
    </source>
</evidence>
<dbReference type="FunCoup" id="E3NCD6">
    <property type="interactions" value="2044"/>
</dbReference>
<organism evidence="3">
    <name type="scientific">Caenorhabditis remanei</name>
    <name type="common">Caenorhabditis vulgaris</name>
    <dbReference type="NCBI Taxonomy" id="31234"/>
    <lineage>
        <taxon>Eukaryota</taxon>
        <taxon>Metazoa</taxon>
        <taxon>Ecdysozoa</taxon>
        <taxon>Nematoda</taxon>
        <taxon>Chromadorea</taxon>
        <taxon>Rhabditida</taxon>
        <taxon>Rhabditina</taxon>
        <taxon>Rhabditomorpha</taxon>
        <taxon>Rhabditoidea</taxon>
        <taxon>Rhabditidae</taxon>
        <taxon>Peloderinae</taxon>
        <taxon>Caenorhabditis</taxon>
    </lineage>
</organism>
<keyword evidence="1" id="KW-0472">Membrane</keyword>
<name>E3NCD6_CAERE</name>
<evidence type="ECO:0000256" key="1">
    <source>
        <dbReference type="SAM" id="Phobius"/>
    </source>
</evidence>
<reference evidence="2" key="1">
    <citation type="submission" date="2007-07" db="EMBL/GenBank/DDBJ databases">
        <title>PCAP assembly of the Caenorhabditis remanei genome.</title>
        <authorList>
            <consortium name="The Caenorhabditis remanei Sequencing Consortium"/>
            <person name="Wilson R.K."/>
        </authorList>
    </citation>
    <scope>NUCLEOTIDE SEQUENCE [LARGE SCALE GENOMIC DNA]</scope>
    <source>
        <strain evidence="2">PB4641</strain>
    </source>
</reference>
<sequence>MDESKEYSPLPSLNEHKNHAVSGKLYIPIVLLLFIFLACCALAVGISLGYIGRSNVCRGNSTSSYHFNSMNPQKLEYIWPENVEKMINEIVDNNMHITNDDRAVLLKTELMRFPTSDVFYIIVYDDTDGPTNQALTGVENSYITVFKPGKCNVVVYRSRAWSSSPSSALSTITDQVEGVCKLGIAEISDYSDFPKIAFKHIDNIRFLGIIGKEHNVAVRSANSFGRAWGPGWWDTIPVFRNGTTVSTGKEFILIAGYK</sequence>
<accession>E3NCD6</accession>
<keyword evidence="1" id="KW-1133">Transmembrane helix</keyword>
<feature type="transmembrane region" description="Helical" evidence="1">
    <location>
        <begin position="25"/>
        <end position="51"/>
    </location>
</feature>
<dbReference type="Pfam" id="PF05075">
    <property type="entry name" value="DUF684"/>
    <property type="match status" value="1"/>
</dbReference>
<keyword evidence="1" id="KW-0812">Transmembrane</keyword>